<feature type="transmembrane region" description="Helical" evidence="6">
    <location>
        <begin position="360"/>
        <end position="382"/>
    </location>
</feature>
<feature type="transmembrane region" description="Helical" evidence="6">
    <location>
        <begin position="167"/>
        <end position="187"/>
    </location>
</feature>
<dbReference type="PRINTS" id="PR01036">
    <property type="entry name" value="TCRTETB"/>
</dbReference>
<dbReference type="Proteomes" id="UP000199268">
    <property type="component" value="Unassembled WGS sequence"/>
</dbReference>
<evidence type="ECO:0000256" key="4">
    <source>
        <dbReference type="ARBA" id="ARBA00022989"/>
    </source>
</evidence>
<keyword evidence="2" id="KW-0813">Transport</keyword>
<evidence type="ECO:0000256" key="1">
    <source>
        <dbReference type="ARBA" id="ARBA00004651"/>
    </source>
</evidence>
<dbReference type="PROSITE" id="PS50850">
    <property type="entry name" value="MFS"/>
    <property type="match status" value="1"/>
</dbReference>
<evidence type="ECO:0000259" key="7">
    <source>
        <dbReference type="PROSITE" id="PS50850"/>
    </source>
</evidence>
<dbReference type="GO" id="GO:0005886">
    <property type="term" value="C:plasma membrane"/>
    <property type="evidence" value="ECO:0007669"/>
    <property type="project" value="UniProtKB-SubCell"/>
</dbReference>
<reference evidence="9" key="1">
    <citation type="submission" date="2016-08" db="EMBL/GenBank/DDBJ databases">
        <authorList>
            <person name="Varghese N."/>
            <person name="Submissions Spin"/>
        </authorList>
    </citation>
    <scope>NUCLEOTIDE SEQUENCE [LARGE SCALE GENOMIC DNA]</scope>
    <source>
        <strain evidence="9">R-53094</strain>
    </source>
</reference>
<dbReference type="Gene3D" id="1.20.1250.20">
    <property type="entry name" value="MFS general substrate transporter like domains"/>
    <property type="match status" value="1"/>
</dbReference>
<protein>
    <submittedName>
        <fullName evidence="8">Drug resistance transporter, EmrB/QacA subfamily</fullName>
    </submittedName>
</protein>
<dbReference type="InterPro" id="IPR020846">
    <property type="entry name" value="MFS_dom"/>
</dbReference>
<keyword evidence="4 6" id="KW-1133">Transmembrane helix</keyword>
<evidence type="ECO:0000256" key="6">
    <source>
        <dbReference type="SAM" id="Phobius"/>
    </source>
</evidence>
<dbReference type="Pfam" id="PF07690">
    <property type="entry name" value="MFS_1"/>
    <property type="match status" value="1"/>
</dbReference>
<keyword evidence="9" id="KW-1185">Reference proteome</keyword>
<feature type="transmembrane region" description="Helical" evidence="6">
    <location>
        <begin position="10"/>
        <end position="27"/>
    </location>
</feature>
<dbReference type="Gene3D" id="1.20.1720.10">
    <property type="entry name" value="Multidrug resistance protein D"/>
    <property type="match status" value="1"/>
</dbReference>
<dbReference type="InterPro" id="IPR011701">
    <property type="entry name" value="MFS"/>
</dbReference>
<dbReference type="InterPro" id="IPR036259">
    <property type="entry name" value="MFS_trans_sf"/>
</dbReference>
<feature type="transmembrane region" description="Helical" evidence="6">
    <location>
        <begin position="298"/>
        <end position="320"/>
    </location>
</feature>
<feature type="transmembrane region" description="Helical" evidence="6">
    <location>
        <begin position="47"/>
        <end position="66"/>
    </location>
</feature>
<feature type="transmembrane region" description="Helical" evidence="6">
    <location>
        <begin position="78"/>
        <end position="98"/>
    </location>
</feature>
<feature type="transmembrane region" description="Helical" evidence="6">
    <location>
        <begin position="225"/>
        <end position="244"/>
    </location>
</feature>
<dbReference type="RefSeq" id="WP_092463072.1">
    <property type="nucleotide sequence ID" value="NZ_BJEE01000008.1"/>
</dbReference>
<feature type="transmembrane region" description="Helical" evidence="6">
    <location>
        <begin position="199"/>
        <end position="219"/>
    </location>
</feature>
<evidence type="ECO:0000313" key="9">
    <source>
        <dbReference type="Proteomes" id="UP000199268"/>
    </source>
</evidence>
<dbReference type="SUPFAM" id="SSF103473">
    <property type="entry name" value="MFS general substrate transporter"/>
    <property type="match status" value="1"/>
</dbReference>
<evidence type="ECO:0000256" key="2">
    <source>
        <dbReference type="ARBA" id="ARBA00022448"/>
    </source>
</evidence>
<feature type="transmembrane region" description="Helical" evidence="6">
    <location>
        <begin position="435"/>
        <end position="455"/>
    </location>
</feature>
<dbReference type="EMBL" id="FMAO01000009">
    <property type="protein sequence ID" value="SCC02835.1"/>
    <property type="molecule type" value="Genomic_DNA"/>
</dbReference>
<sequence>MQEEKVSPKVIWSIVATAILGFSGILTETSMNVTFPELIQQFHQPMGTVQWLTTAYLLVVALMMLTSAHFNSILSKRWTYLIGWIAFVVGDVIAMVAPNFWLLLFGRLIMAVGTGFALPLVFNIIFTSVPMSQLGKFMGFGTLIISLAPALGPVYGGVVAYTLGWRAIFMIILPVALISLLIGWFNLDKQVPKTANKFALGQFVLIGASLTSALLALGQLESGKITVTIISLFVVAIVAMTAFIMVAKKSQHQLIDLTIFRSKALVMALLIYATSQAINLAVNFALPQYTQLTLGATTMVAGFILMPGSLLGSAVAPVYGAMYDRKGANQPLAWGTIAFLAVMIVFSFMAPNIMTIGLTVVYALFTLARNLTFSVSMTAGVAEVQPQQSGDVNAVFNTMQQFIGAVGTTVAALFIQTTGTTKAAIASQTATGFGHLIVFSTVIVAISLIWLVVFMKTKTAK</sequence>
<evidence type="ECO:0000256" key="3">
    <source>
        <dbReference type="ARBA" id="ARBA00022692"/>
    </source>
</evidence>
<dbReference type="AlphaFoldDB" id="A0A1C4B7E4"/>
<feature type="transmembrane region" description="Helical" evidence="6">
    <location>
        <begin position="332"/>
        <end position="354"/>
    </location>
</feature>
<dbReference type="GO" id="GO:0022857">
    <property type="term" value="F:transmembrane transporter activity"/>
    <property type="evidence" value="ECO:0007669"/>
    <property type="project" value="InterPro"/>
</dbReference>
<feature type="domain" description="Major facilitator superfamily (MFS) profile" evidence="7">
    <location>
        <begin position="13"/>
        <end position="458"/>
    </location>
</feature>
<feature type="transmembrane region" description="Helical" evidence="6">
    <location>
        <begin position="104"/>
        <end position="125"/>
    </location>
</feature>
<dbReference type="PANTHER" id="PTHR42718">
    <property type="entry name" value="MAJOR FACILITATOR SUPERFAMILY MULTIDRUG TRANSPORTER MFSC"/>
    <property type="match status" value="1"/>
</dbReference>
<evidence type="ECO:0000313" key="8">
    <source>
        <dbReference type="EMBL" id="SCC02835.1"/>
    </source>
</evidence>
<name>A0A1C4B7E4_9LACO</name>
<dbReference type="PANTHER" id="PTHR42718:SF9">
    <property type="entry name" value="MAJOR FACILITATOR SUPERFAMILY MULTIDRUG TRANSPORTER MFSC"/>
    <property type="match status" value="1"/>
</dbReference>
<feature type="transmembrane region" description="Helical" evidence="6">
    <location>
        <begin position="394"/>
        <end position="415"/>
    </location>
</feature>
<dbReference type="STRING" id="1505725.GA0061074_10925"/>
<comment type="subcellular location">
    <subcellularLocation>
        <location evidence="1">Cell membrane</location>
        <topology evidence="1">Multi-pass membrane protein</topology>
    </subcellularLocation>
</comment>
<feature type="transmembrane region" description="Helical" evidence="6">
    <location>
        <begin position="265"/>
        <end position="286"/>
    </location>
</feature>
<keyword evidence="5 6" id="KW-0472">Membrane</keyword>
<keyword evidence="3 6" id="KW-0812">Transmembrane</keyword>
<evidence type="ECO:0000256" key="5">
    <source>
        <dbReference type="ARBA" id="ARBA00023136"/>
    </source>
</evidence>
<proteinExistence type="predicted"/>
<organism evidence="8 9">
    <name type="scientific">Weissella bombi</name>
    <dbReference type="NCBI Taxonomy" id="1505725"/>
    <lineage>
        <taxon>Bacteria</taxon>
        <taxon>Bacillati</taxon>
        <taxon>Bacillota</taxon>
        <taxon>Bacilli</taxon>
        <taxon>Lactobacillales</taxon>
        <taxon>Lactobacillaceae</taxon>
        <taxon>Weissella</taxon>
    </lineage>
</organism>
<accession>A0A1C4B7E4</accession>
<dbReference type="OrthoDB" id="9816041at2"/>
<gene>
    <name evidence="8" type="ORF">GA0061074_10925</name>
</gene>
<feature type="transmembrane region" description="Helical" evidence="6">
    <location>
        <begin position="137"/>
        <end position="161"/>
    </location>
</feature>